<accession>A0A9N8VHD5</accession>
<keyword evidence="2" id="KW-0812">Transmembrane</keyword>
<feature type="region of interest" description="Disordered" evidence="1">
    <location>
        <begin position="260"/>
        <end position="291"/>
    </location>
</feature>
<dbReference type="GO" id="GO:0004366">
    <property type="term" value="F:glycerol-3-phosphate O-acyltransferase activity"/>
    <property type="evidence" value="ECO:0007669"/>
    <property type="project" value="TreeGrafter"/>
</dbReference>
<protein>
    <submittedName>
        <fullName evidence="3">796_t:CDS:1</fullName>
    </submittedName>
</protein>
<evidence type="ECO:0000313" key="4">
    <source>
        <dbReference type="Proteomes" id="UP000789706"/>
    </source>
</evidence>
<dbReference type="InterPro" id="IPR052744">
    <property type="entry name" value="GPAT/DAPAT"/>
</dbReference>
<feature type="transmembrane region" description="Helical" evidence="2">
    <location>
        <begin position="579"/>
        <end position="602"/>
    </location>
</feature>
<dbReference type="Proteomes" id="UP000789706">
    <property type="component" value="Unassembled WGS sequence"/>
</dbReference>
<dbReference type="GO" id="GO:0016287">
    <property type="term" value="F:glycerone-phosphate O-acyltransferase activity"/>
    <property type="evidence" value="ECO:0007669"/>
    <property type="project" value="TreeGrafter"/>
</dbReference>
<feature type="transmembrane region" description="Helical" evidence="2">
    <location>
        <begin position="614"/>
        <end position="637"/>
    </location>
</feature>
<dbReference type="AlphaFoldDB" id="A0A9N8VHD5"/>
<dbReference type="PANTHER" id="PTHR31605">
    <property type="entry name" value="GLYCEROL-3-PHOSPHATE O-ACYLTRANSFERASE 1"/>
    <property type="match status" value="1"/>
</dbReference>
<evidence type="ECO:0000256" key="1">
    <source>
        <dbReference type="SAM" id="MobiDB-lite"/>
    </source>
</evidence>
<keyword evidence="4" id="KW-1185">Reference proteome</keyword>
<sequence>MGDIIRAIIYTFMRWFAKLVFTVFYRDHGAFHAENFPPNDGTPILFIAAPHGNFLMDAITMFVTCPRYMYFLSAKANFQYPVFGTIIKILGCIPVTRPQDVERINGHGIVTVIEDGKVVTGEELGIQVQVGDVLYVEFEGPDNKEVLKEACGTVEEIIDENKVRIKEPGMKWLTKGRRKGQFRRLVEYGSLVIRVERGNTLKTLESLNFMPKSLTKSVSRSFDRLSSSPGVLPYQIHDQIHEQQPDEIVIHPSNPAATERTPLIAESSSNHKRNPSARSTRSSRSTIRPNFPPVPGIPTTFTYTHMPPHSEVYSAVYEHFSQSHSVCIYPEGASHDNEHMLTLKYGCAVMSLGYLALNEPDARGNPRKLKLVPCGLNFFNRHRFRSRVFAEVGSPIEIKEELIEMYRAGGESKRKACQQLLKTIQKSLAELTVNAPDYDTLLFFKTASKLYREKLLQELDFPEKLALLRRITKKYTSVIPPSDESRKLKREIINYTQTLRNHRLSPPHMSKKPITLIFYLPLFLILATLTIPGLLLFGPIGLVARYVGKKQGENAMLYDDNSLAITRWPGRDVIATWKMMTGIALFITFDLFYSIMGVNFLLKFRIYEFDNREIFIFGTCLFFFFWTIIAYGTILLWEKTCWAGKRVWVGLWSIANPKERRSLERWKDELSIRVWKWVESNN</sequence>
<comment type="caution">
    <text evidence="3">The sequence shown here is derived from an EMBL/GenBank/DDBJ whole genome shotgun (WGS) entry which is preliminary data.</text>
</comment>
<dbReference type="PANTHER" id="PTHR31605:SF0">
    <property type="entry name" value="GLYCEROL-3-PHOSPHATE O-ACYLTRANSFERASE 1"/>
    <property type="match status" value="1"/>
</dbReference>
<proteinExistence type="predicted"/>
<feature type="transmembrane region" description="Helical" evidence="2">
    <location>
        <begin position="516"/>
        <end position="537"/>
    </location>
</feature>
<evidence type="ECO:0000313" key="3">
    <source>
        <dbReference type="EMBL" id="CAG8453133.1"/>
    </source>
</evidence>
<keyword evidence="2" id="KW-0472">Membrane</keyword>
<dbReference type="OrthoDB" id="1044435at2759"/>
<dbReference type="GO" id="GO:0008654">
    <property type="term" value="P:phospholipid biosynthetic process"/>
    <property type="evidence" value="ECO:0007669"/>
    <property type="project" value="TreeGrafter"/>
</dbReference>
<organism evidence="3 4">
    <name type="scientific">Diversispora eburnea</name>
    <dbReference type="NCBI Taxonomy" id="1213867"/>
    <lineage>
        <taxon>Eukaryota</taxon>
        <taxon>Fungi</taxon>
        <taxon>Fungi incertae sedis</taxon>
        <taxon>Mucoromycota</taxon>
        <taxon>Glomeromycotina</taxon>
        <taxon>Glomeromycetes</taxon>
        <taxon>Diversisporales</taxon>
        <taxon>Diversisporaceae</taxon>
        <taxon>Diversispora</taxon>
    </lineage>
</organism>
<reference evidence="3" key="1">
    <citation type="submission" date="2021-06" db="EMBL/GenBank/DDBJ databases">
        <authorList>
            <person name="Kallberg Y."/>
            <person name="Tangrot J."/>
            <person name="Rosling A."/>
        </authorList>
    </citation>
    <scope>NUCLEOTIDE SEQUENCE</scope>
    <source>
        <strain evidence="3">AZ414A</strain>
    </source>
</reference>
<name>A0A9N8VHD5_9GLOM</name>
<dbReference type="SUPFAM" id="SSF69593">
    <property type="entry name" value="Glycerol-3-phosphate (1)-acyltransferase"/>
    <property type="match status" value="1"/>
</dbReference>
<evidence type="ECO:0000256" key="2">
    <source>
        <dbReference type="SAM" id="Phobius"/>
    </source>
</evidence>
<dbReference type="EMBL" id="CAJVPK010000119">
    <property type="protein sequence ID" value="CAG8453133.1"/>
    <property type="molecule type" value="Genomic_DNA"/>
</dbReference>
<gene>
    <name evidence="3" type="ORF">DEBURN_LOCUS2257</name>
</gene>
<keyword evidence="2" id="KW-1133">Transmembrane helix</keyword>
<feature type="compositionally biased region" description="Low complexity" evidence="1">
    <location>
        <begin position="276"/>
        <end position="289"/>
    </location>
</feature>